<evidence type="ECO:0000313" key="3">
    <source>
        <dbReference type="Proteomes" id="UP001597145"/>
    </source>
</evidence>
<feature type="region of interest" description="Disordered" evidence="1">
    <location>
        <begin position="161"/>
        <end position="185"/>
    </location>
</feature>
<dbReference type="EMBL" id="JBHUCP010000012">
    <property type="protein sequence ID" value="MFD1531438.1"/>
    <property type="molecule type" value="Genomic_DNA"/>
</dbReference>
<evidence type="ECO:0000313" key="2">
    <source>
        <dbReference type="EMBL" id="MFD1531438.1"/>
    </source>
</evidence>
<gene>
    <name evidence="2" type="ORF">ACFSCY_18530</name>
</gene>
<evidence type="ECO:0000256" key="1">
    <source>
        <dbReference type="SAM" id="MobiDB-lite"/>
    </source>
</evidence>
<organism evidence="2 3">
    <name type="scientific">Pseudonocardia aurantiaca</name>
    <dbReference type="NCBI Taxonomy" id="75290"/>
    <lineage>
        <taxon>Bacteria</taxon>
        <taxon>Bacillati</taxon>
        <taxon>Actinomycetota</taxon>
        <taxon>Actinomycetes</taxon>
        <taxon>Pseudonocardiales</taxon>
        <taxon>Pseudonocardiaceae</taxon>
        <taxon>Pseudonocardia</taxon>
    </lineage>
</organism>
<proteinExistence type="predicted"/>
<dbReference type="RefSeq" id="WP_343978968.1">
    <property type="nucleotide sequence ID" value="NZ_BAAAJG010000010.1"/>
</dbReference>
<comment type="caution">
    <text evidence="2">The sequence shown here is derived from an EMBL/GenBank/DDBJ whole genome shotgun (WGS) entry which is preliminary data.</text>
</comment>
<protein>
    <submittedName>
        <fullName evidence="2">Uncharacterized protein</fullName>
    </submittedName>
</protein>
<accession>A0ABW4FLE2</accession>
<sequence length="185" mass="20297">MARNGGTEIDRALEVVVSEINALRERQDGGPTVVLTLGGLVVAGTIIPDWQWFDEVEHTARAAFTVHTGGSIDDEHGGWARLFRGVSESLVRDHEEHRAAENVIEVLSERYRRLLAQEYRTTYIHLKDARVIAPGVSALPAGGMHWRGRLTEVSGWSFGHLGEPSPASVEDPGRDDQTAGPERSP</sequence>
<keyword evidence="3" id="KW-1185">Reference proteome</keyword>
<dbReference type="Proteomes" id="UP001597145">
    <property type="component" value="Unassembled WGS sequence"/>
</dbReference>
<name>A0ABW4FLE2_9PSEU</name>
<reference evidence="3" key="1">
    <citation type="journal article" date="2019" name="Int. J. Syst. Evol. Microbiol.">
        <title>The Global Catalogue of Microorganisms (GCM) 10K type strain sequencing project: providing services to taxonomists for standard genome sequencing and annotation.</title>
        <authorList>
            <consortium name="The Broad Institute Genomics Platform"/>
            <consortium name="The Broad Institute Genome Sequencing Center for Infectious Disease"/>
            <person name="Wu L."/>
            <person name="Ma J."/>
        </authorList>
    </citation>
    <scope>NUCLEOTIDE SEQUENCE [LARGE SCALE GENOMIC DNA]</scope>
    <source>
        <strain evidence="3">JCM 12165</strain>
    </source>
</reference>